<keyword evidence="2" id="KW-1185">Reference proteome</keyword>
<dbReference type="InParanoid" id="A0A0D0DZ70"/>
<evidence type="ECO:0000313" key="2">
    <source>
        <dbReference type="Proteomes" id="UP000054538"/>
    </source>
</evidence>
<dbReference type="AlphaFoldDB" id="A0A0D0DZ70"/>
<gene>
    <name evidence="1" type="ORF">PAXRUDRAFT_588324</name>
</gene>
<name>A0A0D0DZ70_9AGAM</name>
<sequence>MIMAYLGCKLVSWLSVFCDERSAQSFLFLRRFYCKGRDASRGMKRIIIMLVECMEIDESTTGLWTSGKSLSPTHVVAKSNGSRQVLRGTIFALARFDRRRGMLDRRYAGRARLRK</sequence>
<dbReference type="EMBL" id="KN825302">
    <property type="protein sequence ID" value="KIK92209.1"/>
    <property type="molecule type" value="Genomic_DNA"/>
</dbReference>
<organism evidence="1 2">
    <name type="scientific">Paxillus rubicundulus Ve08.2h10</name>
    <dbReference type="NCBI Taxonomy" id="930991"/>
    <lineage>
        <taxon>Eukaryota</taxon>
        <taxon>Fungi</taxon>
        <taxon>Dikarya</taxon>
        <taxon>Basidiomycota</taxon>
        <taxon>Agaricomycotina</taxon>
        <taxon>Agaricomycetes</taxon>
        <taxon>Agaricomycetidae</taxon>
        <taxon>Boletales</taxon>
        <taxon>Paxilineae</taxon>
        <taxon>Paxillaceae</taxon>
        <taxon>Paxillus</taxon>
    </lineage>
</organism>
<evidence type="ECO:0000313" key="1">
    <source>
        <dbReference type="EMBL" id="KIK92209.1"/>
    </source>
</evidence>
<protein>
    <submittedName>
        <fullName evidence="1">Uncharacterized protein</fullName>
    </submittedName>
</protein>
<dbReference type="HOGENOM" id="CLU_2109813_0_0_1"/>
<dbReference type="Proteomes" id="UP000054538">
    <property type="component" value="Unassembled WGS sequence"/>
</dbReference>
<reference evidence="2" key="2">
    <citation type="submission" date="2015-01" db="EMBL/GenBank/DDBJ databases">
        <title>Evolutionary Origins and Diversification of the Mycorrhizal Mutualists.</title>
        <authorList>
            <consortium name="DOE Joint Genome Institute"/>
            <consortium name="Mycorrhizal Genomics Consortium"/>
            <person name="Kohler A."/>
            <person name="Kuo A."/>
            <person name="Nagy L.G."/>
            <person name="Floudas D."/>
            <person name="Copeland A."/>
            <person name="Barry K.W."/>
            <person name="Cichocki N."/>
            <person name="Veneault-Fourrey C."/>
            <person name="LaButti K."/>
            <person name="Lindquist E.A."/>
            <person name="Lipzen A."/>
            <person name="Lundell T."/>
            <person name="Morin E."/>
            <person name="Murat C."/>
            <person name="Riley R."/>
            <person name="Ohm R."/>
            <person name="Sun H."/>
            <person name="Tunlid A."/>
            <person name="Henrissat B."/>
            <person name="Grigoriev I.V."/>
            <person name="Hibbett D.S."/>
            <person name="Martin F."/>
        </authorList>
    </citation>
    <scope>NUCLEOTIDE SEQUENCE [LARGE SCALE GENOMIC DNA]</scope>
    <source>
        <strain evidence="2">Ve08.2h10</strain>
    </source>
</reference>
<accession>A0A0D0DZ70</accession>
<proteinExistence type="predicted"/>
<reference evidence="1 2" key="1">
    <citation type="submission" date="2014-04" db="EMBL/GenBank/DDBJ databases">
        <authorList>
            <consortium name="DOE Joint Genome Institute"/>
            <person name="Kuo A."/>
            <person name="Kohler A."/>
            <person name="Jargeat P."/>
            <person name="Nagy L.G."/>
            <person name="Floudas D."/>
            <person name="Copeland A."/>
            <person name="Barry K.W."/>
            <person name="Cichocki N."/>
            <person name="Veneault-Fourrey C."/>
            <person name="LaButti K."/>
            <person name="Lindquist E.A."/>
            <person name="Lipzen A."/>
            <person name="Lundell T."/>
            <person name="Morin E."/>
            <person name="Murat C."/>
            <person name="Sun H."/>
            <person name="Tunlid A."/>
            <person name="Henrissat B."/>
            <person name="Grigoriev I.V."/>
            <person name="Hibbett D.S."/>
            <person name="Martin F."/>
            <person name="Nordberg H.P."/>
            <person name="Cantor M.N."/>
            <person name="Hua S.X."/>
        </authorList>
    </citation>
    <scope>NUCLEOTIDE SEQUENCE [LARGE SCALE GENOMIC DNA]</scope>
    <source>
        <strain evidence="1 2">Ve08.2h10</strain>
    </source>
</reference>